<protein>
    <recommendedName>
        <fullName evidence="4">GTP-binding protein</fullName>
    </recommendedName>
</protein>
<keyword evidence="3" id="KW-1185">Reference proteome</keyword>
<gene>
    <name evidence="2" type="ORF">AJ81_04045</name>
</gene>
<name>A0A0X1KQH6_9THEM</name>
<reference evidence="2 3" key="1">
    <citation type="submission" date="2014-01" db="EMBL/GenBank/DDBJ databases">
        <title>Genome sequencing of Thermotog hypogea.</title>
        <authorList>
            <person name="Zhang X."/>
            <person name="Alvare G."/>
            <person name="Fristensky B."/>
            <person name="Chen L."/>
            <person name="Suen T."/>
            <person name="Chen Q."/>
            <person name="Ma K."/>
        </authorList>
    </citation>
    <scope>NUCLEOTIDE SEQUENCE [LARGE SCALE GENOMIC DNA]</scope>
    <source>
        <strain evidence="2 3">DSM 11164</strain>
    </source>
</reference>
<feature type="region of interest" description="Disordered" evidence="1">
    <location>
        <begin position="188"/>
        <end position="212"/>
    </location>
</feature>
<dbReference type="STRING" id="1123384.AJ81_04045"/>
<dbReference type="RefSeq" id="WP_031504677.1">
    <property type="nucleotide sequence ID" value="NC_022795.1"/>
</dbReference>
<accession>A0A0X1KQH6</accession>
<dbReference type="OrthoDB" id="9788989at2"/>
<evidence type="ECO:0000313" key="3">
    <source>
        <dbReference type="Proteomes" id="UP000077469"/>
    </source>
</evidence>
<dbReference type="Pfam" id="PF14385">
    <property type="entry name" value="DUF4416"/>
    <property type="match status" value="1"/>
</dbReference>
<evidence type="ECO:0008006" key="4">
    <source>
        <dbReference type="Google" id="ProtNLM"/>
    </source>
</evidence>
<dbReference type="KEGG" id="phy:AJ81_04045"/>
<dbReference type="AlphaFoldDB" id="A0A0X1KQH6"/>
<dbReference type="InterPro" id="IPR025529">
    <property type="entry name" value="DUF4416"/>
</dbReference>
<proteinExistence type="predicted"/>
<evidence type="ECO:0000256" key="1">
    <source>
        <dbReference type="SAM" id="MobiDB-lite"/>
    </source>
</evidence>
<organism evidence="2 3">
    <name type="scientific">Pseudothermotoga hypogea DSM 11164 = NBRC 106472</name>
    <dbReference type="NCBI Taxonomy" id="1123384"/>
    <lineage>
        <taxon>Bacteria</taxon>
        <taxon>Thermotogati</taxon>
        <taxon>Thermotogota</taxon>
        <taxon>Thermotogae</taxon>
        <taxon>Thermotogales</taxon>
        <taxon>Thermotogaceae</taxon>
        <taxon>Pseudothermotoga</taxon>
    </lineage>
</organism>
<dbReference type="EMBL" id="CP007141">
    <property type="protein sequence ID" value="AJC73512.1"/>
    <property type="molecule type" value="Genomic_DNA"/>
</dbReference>
<sequence>MGEVKKPDLVNLVIFVFSQYVDYWVEALKPELESAFGKIDYISKKLPFSVYTSYYDRELGSDLWGVLLSFENLIHPSLLADVKIYTNELERKYSVEGKRKFNLDPGYVHHSNFVLASTKSWGNRVYLKNGVYAEVTLLYLSGEFKHWEFTYQNYRSDEYKQALKNIRELYMRKRKHFLKGEEIDENRYKSSGLSEERGGLRCTGGDPSGQGP</sequence>
<feature type="compositionally biased region" description="Basic and acidic residues" evidence="1">
    <location>
        <begin position="188"/>
        <end position="199"/>
    </location>
</feature>
<evidence type="ECO:0000313" key="2">
    <source>
        <dbReference type="EMBL" id="AJC73512.1"/>
    </source>
</evidence>
<dbReference type="Proteomes" id="UP000077469">
    <property type="component" value="Chromosome"/>
</dbReference>
<dbReference type="PaxDb" id="1123384-AJ81_04045"/>
<dbReference type="PATRIC" id="fig|1123384.7.peg.792"/>